<dbReference type="AlphaFoldDB" id="X1CJ78"/>
<proteinExistence type="predicted"/>
<keyword evidence="1" id="KW-0472">Membrane</keyword>
<dbReference type="EMBL" id="BART01034856">
    <property type="protein sequence ID" value="GAH08411.1"/>
    <property type="molecule type" value="Genomic_DNA"/>
</dbReference>
<reference evidence="2" key="1">
    <citation type="journal article" date="2014" name="Front. Microbiol.">
        <title>High frequency of phylogenetically diverse reductive dehalogenase-homologous genes in deep subseafloor sedimentary metagenomes.</title>
        <authorList>
            <person name="Kawai M."/>
            <person name="Futagami T."/>
            <person name="Toyoda A."/>
            <person name="Takaki Y."/>
            <person name="Nishi S."/>
            <person name="Hori S."/>
            <person name="Arai W."/>
            <person name="Tsubouchi T."/>
            <person name="Morono Y."/>
            <person name="Uchiyama I."/>
            <person name="Ito T."/>
            <person name="Fujiyama A."/>
            <person name="Inagaki F."/>
            <person name="Takami H."/>
        </authorList>
    </citation>
    <scope>NUCLEOTIDE SEQUENCE</scope>
    <source>
        <strain evidence="2">Expedition CK06-06</strain>
    </source>
</reference>
<keyword evidence="1" id="KW-0812">Transmembrane</keyword>
<feature type="transmembrane region" description="Helical" evidence="1">
    <location>
        <begin position="62"/>
        <end position="91"/>
    </location>
</feature>
<comment type="caution">
    <text evidence="2">The sequence shown here is derived from an EMBL/GenBank/DDBJ whole genome shotgun (WGS) entry which is preliminary data.</text>
</comment>
<protein>
    <submittedName>
        <fullName evidence="2">Uncharacterized protein</fullName>
    </submittedName>
</protein>
<organism evidence="2">
    <name type="scientific">marine sediment metagenome</name>
    <dbReference type="NCBI Taxonomy" id="412755"/>
    <lineage>
        <taxon>unclassified sequences</taxon>
        <taxon>metagenomes</taxon>
        <taxon>ecological metagenomes</taxon>
    </lineage>
</organism>
<name>X1CJ78_9ZZZZ</name>
<sequence length="103" mass="11848">MTYRLILHLEWLTLVDFLDNQNSETKNKEPGRFEFSLPLLTIRTQIFSGVFDRLGSYRASKWISWVALVIVPVVAAIGIYLLCSSLFTLLWTPISREATRELG</sequence>
<keyword evidence="1" id="KW-1133">Transmembrane helix</keyword>
<evidence type="ECO:0000313" key="2">
    <source>
        <dbReference type="EMBL" id="GAH08411.1"/>
    </source>
</evidence>
<evidence type="ECO:0000256" key="1">
    <source>
        <dbReference type="SAM" id="Phobius"/>
    </source>
</evidence>
<accession>X1CJ78</accession>
<feature type="non-terminal residue" evidence="2">
    <location>
        <position position="103"/>
    </location>
</feature>
<gene>
    <name evidence="2" type="ORF">S01H4_59436</name>
</gene>